<reference evidence="2 3" key="1">
    <citation type="submission" date="2019-03" db="EMBL/GenBank/DDBJ databases">
        <title>Genomic Encyclopedia of Archaeal and Bacterial Type Strains, Phase II (KMG-II): from individual species to whole genera.</title>
        <authorList>
            <person name="Goeker M."/>
        </authorList>
    </citation>
    <scope>NUCLEOTIDE SEQUENCE [LARGE SCALE GENOMIC DNA]</scope>
    <source>
        <strain evidence="2 3">RL-C</strain>
    </source>
</reference>
<proteinExistence type="predicted"/>
<evidence type="ECO:0000313" key="2">
    <source>
        <dbReference type="EMBL" id="TCN63706.1"/>
    </source>
</evidence>
<feature type="transmembrane region" description="Helical" evidence="1">
    <location>
        <begin position="6"/>
        <end position="26"/>
    </location>
</feature>
<organism evidence="2 3">
    <name type="scientific">Acetobacteroides hydrogenigenes</name>
    <dbReference type="NCBI Taxonomy" id="979970"/>
    <lineage>
        <taxon>Bacteria</taxon>
        <taxon>Pseudomonadati</taxon>
        <taxon>Bacteroidota</taxon>
        <taxon>Bacteroidia</taxon>
        <taxon>Bacteroidales</taxon>
        <taxon>Rikenellaceae</taxon>
        <taxon>Acetobacteroides</taxon>
    </lineage>
</organism>
<keyword evidence="1" id="KW-0472">Membrane</keyword>
<evidence type="ECO:0000256" key="1">
    <source>
        <dbReference type="SAM" id="Phobius"/>
    </source>
</evidence>
<keyword evidence="1" id="KW-0812">Transmembrane</keyword>
<comment type="caution">
    <text evidence="2">The sequence shown here is derived from an EMBL/GenBank/DDBJ whole genome shotgun (WGS) entry which is preliminary data.</text>
</comment>
<evidence type="ECO:0000313" key="3">
    <source>
        <dbReference type="Proteomes" id="UP000294830"/>
    </source>
</evidence>
<dbReference type="Proteomes" id="UP000294830">
    <property type="component" value="Unassembled WGS sequence"/>
</dbReference>
<name>A0A4R2E9W0_9BACT</name>
<dbReference type="RefSeq" id="WP_131840144.1">
    <property type="nucleotide sequence ID" value="NZ_SLWB01000015.1"/>
</dbReference>
<keyword evidence="1" id="KW-1133">Transmembrane helix</keyword>
<gene>
    <name evidence="2" type="ORF">CLV25_11556</name>
</gene>
<dbReference type="AlphaFoldDB" id="A0A4R2E9W0"/>
<dbReference type="EMBL" id="SLWB01000015">
    <property type="protein sequence ID" value="TCN63706.1"/>
    <property type="molecule type" value="Genomic_DNA"/>
</dbReference>
<keyword evidence="3" id="KW-1185">Reference proteome</keyword>
<sequence length="87" mass="10482">MSDEIVKALLALVIVIGVIWIFGGVVDDDDAPRGYAESFNEWQKRYYINQNGRYYRICPPNNFEDYKQRKTRYRKYCYQKNRRKCNG</sequence>
<accession>A0A4R2E9W0</accession>
<protein>
    <submittedName>
        <fullName evidence="2">Uncharacterized protein</fullName>
    </submittedName>
</protein>